<sequence>RCVDHLVAREMWHLSANQVLRAYESGIWPAWRKRLAEDKKKAASEQHARALIRLGATGIEKTPVAVFYPDAAAGYLRTVWNRSKDKSAIVPRLRAFDWAPWSPSERKRVFGSVHSAYKVWSAALARRARKKGAKVDPKLLRQIPLIGKALDQAITLRSPKLDKAPNPLCRAVAAAAIASRGGRDTKAYVAAAREAYKHVAEYDVRKIPCGRQVMTFLLDTEHRRAKRSIDFLCEVLGDQLARYGSGSSNTRVDEVIDLVMTNRYDRLIRSRNREVMKKINPVFAKAMSAQLRKGRLPPKIFNWFRTTRSGQYWKEHDWGRDVMATIIAKRMLHKTPYRPLVGVRSATASYMLLIRREFPKLQSKYPVGTYFD</sequence>
<feature type="non-terminal residue" evidence="1">
    <location>
        <position position="372"/>
    </location>
</feature>
<accession>A0A0F9A2I3</accession>
<organism evidence="1">
    <name type="scientific">marine sediment metagenome</name>
    <dbReference type="NCBI Taxonomy" id="412755"/>
    <lineage>
        <taxon>unclassified sequences</taxon>
        <taxon>metagenomes</taxon>
        <taxon>ecological metagenomes</taxon>
    </lineage>
</organism>
<name>A0A0F9A2I3_9ZZZZ</name>
<dbReference type="EMBL" id="LAZR01060106">
    <property type="protein sequence ID" value="KKK66381.1"/>
    <property type="molecule type" value="Genomic_DNA"/>
</dbReference>
<dbReference type="AlphaFoldDB" id="A0A0F9A2I3"/>
<gene>
    <name evidence="1" type="ORF">LCGC14_2964680</name>
</gene>
<comment type="caution">
    <text evidence="1">The sequence shown here is derived from an EMBL/GenBank/DDBJ whole genome shotgun (WGS) entry which is preliminary data.</text>
</comment>
<feature type="non-terminal residue" evidence="1">
    <location>
        <position position="1"/>
    </location>
</feature>
<proteinExistence type="predicted"/>
<protein>
    <submittedName>
        <fullName evidence="1">Uncharacterized protein</fullName>
    </submittedName>
</protein>
<evidence type="ECO:0000313" key="1">
    <source>
        <dbReference type="EMBL" id="KKK66381.1"/>
    </source>
</evidence>
<reference evidence="1" key="1">
    <citation type="journal article" date="2015" name="Nature">
        <title>Complex archaea that bridge the gap between prokaryotes and eukaryotes.</title>
        <authorList>
            <person name="Spang A."/>
            <person name="Saw J.H."/>
            <person name="Jorgensen S.L."/>
            <person name="Zaremba-Niedzwiedzka K."/>
            <person name="Martijn J."/>
            <person name="Lind A.E."/>
            <person name="van Eijk R."/>
            <person name="Schleper C."/>
            <person name="Guy L."/>
            <person name="Ettema T.J."/>
        </authorList>
    </citation>
    <scope>NUCLEOTIDE SEQUENCE</scope>
</reference>